<comment type="caution">
    <text evidence="1">The sequence shown here is derived from an EMBL/GenBank/DDBJ whole genome shotgun (WGS) entry which is preliminary data.</text>
</comment>
<protein>
    <submittedName>
        <fullName evidence="1">Uncharacterized protein</fullName>
    </submittedName>
</protein>
<reference evidence="1" key="2">
    <citation type="submission" date="2020-09" db="EMBL/GenBank/DDBJ databases">
        <authorList>
            <person name="Sun Q."/>
            <person name="Sedlacek I."/>
        </authorList>
    </citation>
    <scope>NUCLEOTIDE SEQUENCE</scope>
    <source>
        <strain evidence="1">CCM 7684</strain>
    </source>
</reference>
<dbReference type="EMBL" id="BMCP01000001">
    <property type="protein sequence ID" value="GGE29739.1"/>
    <property type="molecule type" value="Genomic_DNA"/>
</dbReference>
<name>A0A8J2VK94_9RHOB</name>
<proteinExistence type="predicted"/>
<dbReference type="AlphaFoldDB" id="A0A8J2VK94"/>
<organism evidence="1 2">
    <name type="scientific">Agaricicola taiwanensis</name>
    <dbReference type="NCBI Taxonomy" id="591372"/>
    <lineage>
        <taxon>Bacteria</taxon>
        <taxon>Pseudomonadati</taxon>
        <taxon>Pseudomonadota</taxon>
        <taxon>Alphaproteobacteria</taxon>
        <taxon>Rhodobacterales</taxon>
        <taxon>Paracoccaceae</taxon>
        <taxon>Agaricicola</taxon>
    </lineage>
</organism>
<sequence length="124" mass="13753">MLGDAASYRQLFDTLQDAVRKGDRTAVASLVRFPINVRIDGRRRMIADPAGFAANYERIVTPEIAAAITSQRWEDVHVSQRGIMLGRGEVWLNGICHDTMCRTFDARVVTIQSVGDAPTHPTPD</sequence>
<dbReference type="Proteomes" id="UP000602745">
    <property type="component" value="Unassembled WGS sequence"/>
</dbReference>
<keyword evidence="2" id="KW-1185">Reference proteome</keyword>
<evidence type="ECO:0000313" key="1">
    <source>
        <dbReference type="EMBL" id="GGE29739.1"/>
    </source>
</evidence>
<evidence type="ECO:0000313" key="2">
    <source>
        <dbReference type="Proteomes" id="UP000602745"/>
    </source>
</evidence>
<gene>
    <name evidence="1" type="ORF">GCM10007276_03700</name>
</gene>
<accession>A0A8J2VK94</accession>
<reference evidence="1" key="1">
    <citation type="journal article" date="2014" name="Int. J. Syst. Evol. Microbiol.">
        <title>Complete genome sequence of Corynebacterium casei LMG S-19264T (=DSM 44701T), isolated from a smear-ripened cheese.</title>
        <authorList>
            <consortium name="US DOE Joint Genome Institute (JGI-PGF)"/>
            <person name="Walter F."/>
            <person name="Albersmeier A."/>
            <person name="Kalinowski J."/>
            <person name="Ruckert C."/>
        </authorList>
    </citation>
    <scope>NUCLEOTIDE SEQUENCE</scope>
    <source>
        <strain evidence="1">CCM 7684</strain>
    </source>
</reference>